<accession>A0A840PQF6</accession>
<comment type="caution">
    <text evidence="1">The sequence shown here is derived from an EMBL/GenBank/DDBJ whole genome shotgun (WGS) entry which is preliminary data.</text>
</comment>
<reference evidence="1 2" key="1">
    <citation type="submission" date="2020-08" db="EMBL/GenBank/DDBJ databases">
        <title>Sequencing the genomes of 1000 actinobacteria strains.</title>
        <authorList>
            <person name="Klenk H.-P."/>
        </authorList>
    </citation>
    <scope>NUCLEOTIDE SEQUENCE [LARGE SCALE GENOMIC DNA]</scope>
    <source>
        <strain evidence="1 2">DSM 45584</strain>
    </source>
</reference>
<keyword evidence="2" id="KW-1185">Reference proteome</keyword>
<dbReference type="RefSeq" id="WP_184722002.1">
    <property type="nucleotide sequence ID" value="NZ_JACHIW010000001.1"/>
</dbReference>
<protein>
    <submittedName>
        <fullName evidence="1">Uncharacterized protein</fullName>
    </submittedName>
</protein>
<gene>
    <name evidence="1" type="ORF">BJ970_000066</name>
</gene>
<sequence>MASIEDRWWKEVKDEDGKVVVKVKTDRCGKGMRWRVRCYGPDRKPDNLSFEKWTDANNKRKEIEADLLRGKYVDPKAGEITFDAFAAKWVGDRTSDPLTIQNTEARLRRYVTGTRLGK</sequence>
<dbReference type="AlphaFoldDB" id="A0A840PQF6"/>
<dbReference type="Proteomes" id="UP000584374">
    <property type="component" value="Unassembled WGS sequence"/>
</dbReference>
<name>A0A840PQF6_9PSEU</name>
<evidence type="ECO:0000313" key="2">
    <source>
        <dbReference type="Proteomes" id="UP000584374"/>
    </source>
</evidence>
<organism evidence="1 2">
    <name type="scientific">Saccharopolyspora phatthalungensis</name>
    <dbReference type="NCBI Taxonomy" id="664693"/>
    <lineage>
        <taxon>Bacteria</taxon>
        <taxon>Bacillati</taxon>
        <taxon>Actinomycetota</taxon>
        <taxon>Actinomycetes</taxon>
        <taxon>Pseudonocardiales</taxon>
        <taxon>Pseudonocardiaceae</taxon>
        <taxon>Saccharopolyspora</taxon>
    </lineage>
</organism>
<proteinExistence type="predicted"/>
<dbReference type="EMBL" id="JACHIW010000001">
    <property type="protein sequence ID" value="MBB5152532.1"/>
    <property type="molecule type" value="Genomic_DNA"/>
</dbReference>
<evidence type="ECO:0000313" key="1">
    <source>
        <dbReference type="EMBL" id="MBB5152532.1"/>
    </source>
</evidence>